<proteinExistence type="predicted"/>
<gene>
    <name evidence="2" type="ORF">OIU79_018143</name>
</gene>
<dbReference type="EMBL" id="JAPFFK010000002">
    <property type="protein sequence ID" value="KAJ6774898.1"/>
    <property type="molecule type" value="Genomic_DNA"/>
</dbReference>
<name>A0A9Q1AKR5_SALPP</name>
<comment type="caution">
    <text evidence="2">The sequence shown here is derived from an EMBL/GenBank/DDBJ whole genome shotgun (WGS) entry which is preliminary data.</text>
</comment>
<reference evidence="2" key="1">
    <citation type="submission" date="2022-11" db="EMBL/GenBank/DDBJ databases">
        <authorList>
            <person name="Hyden B.L."/>
            <person name="Feng K."/>
            <person name="Yates T."/>
            <person name="Jawdy S."/>
            <person name="Smart L.B."/>
            <person name="Muchero W."/>
        </authorList>
    </citation>
    <scope>NUCLEOTIDE SEQUENCE</scope>
    <source>
        <tissue evidence="2">Shoot tip</tissue>
    </source>
</reference>
<protein>
    <submittedName>
        <fullName evidence="2">PROTEIN-S ISOPRENYLCYSTEINE O-METHYLTRANSFERASE</fullName>
    </submittedName>
</protein>
<dbReference type="OrthoDB" id="414641at2759"/>
<feature type="chain" id="PRO_5040276827" evidence="1">
    <location>
        <begin position="21"/>
        <end position="68"/>
    </location>
</feature>
<reference evidence="2" key="2">
    <citation type="journal article" date="2023" name="Int. J. Mol. Sci.">
        <title>De Novo Assembly and Annotation of 11 Diverse Shrub Willow (Salix) Genomes Reveals Novel Gene Organization in Sex-Linked Regions.</title>
        <authorList>
            <person name="Hyden B."/>
            <person name="Feng K."/>
            <person name="Yates T.B."/>
            <person name="Jawdy S."/>
            <person name="Cereghino C."/>
            <person name="Smart L.B."/>
            <person name="Muchero W."/>
        </authorList>
    </citation>
    <scope>NUCLEOTIDE SEQUENCE</scope>
    <source>
        <tissue evidence="2">Shoot tip</tissue>
    </source>
</reference>
<evidence type="ECO:0000313" key="2">
    <source>
        <dbReference type="EMBL" id="KAJ6774898.1"/>
    </source>
</evidence>
<keyword evidence="3" id="KW-1185">Reference proteome</keyword>
<accession>A0A9Q1AKR5</accession>
<dbReference type="Proteomes" id="UP001151532">
    <property type="component" value="Chromosome 5"/>
</dbReference>
<evidence type="ECO:0000256" key="1">
    <source>
        <dbReference type="SAM" id="SignalP"/>
    </source>
</evidence>
<evidence type="ECO:0000313" key="3">
    <source>
        <dbReference type="Proteomes" id="UP001151532"/>
    </source>
</evidence>
<feature type="signal peptide" evidence="1">
    <location>
        <begin position="1"/>
        <end position="20"/>
    </location>
</feature>
<dbReference type="AlphaFoldDB" id="A0A9Q1AKR5"/>
<sequence length="68" mass="7089">MGLKVQLACLVVFLSGQVRSGRVGLSGGIAEPGKFDALDGGHRELAIQASKVEDPYLLSFEGMAEVLG</sequence>
<keyword evidence="1" id="KW-0732">Signal</keyword>
<organism evidence="2 3">
    <name type="scientific">Salix purpurea</name>
    <name type="common">Purple osier willow</name>
    <dbReference type="NCBI Taxonomy" id="77065"/>
    <lineage>
        <taxon>Eukaryota</taxon>
        <taxon>Viridiplantae</taxon>
        <taxon>Streptophyta</taxon>
        <taxon>Embryophyta</taxon>
        <taxon>Tracheophyta</taxon>
        <taxon>Spermatophyta</taxon>
        <taxon>Magnoliopsida</taxon>
        <taxon>eudicotyledons</taxon>
        <taxon>Gunneridae</taxon>
        <taxon>Pentapetalae</taxon>
        <taxon>rosids</taxon>
        <taxon>fabids</taxon>
        <taxon>Malpighiales</taxon>
        <taxon>Salicaceae</taxon>
        <taxon>Saliceae</taxon>
        <taxon>Salix</taxon>
    </lineage>
</organism>